<reference evidence="2" key="1">
    <citation type="journal article" date="2014" name="Int. J. Syst. Evol. Microbiol.">
        <title>Complete genome sequence of Corynebacterium casei LMG S-19264T (=DSM 44701T), isolated from a smear-ripened cheese.</title>
        <authorList>
            <consortium name="US DOE Joint Genome Institute (JGI-PGF)"/>
            <person name="Walter F."/>
            <person name="Albersmeier A."/>
            <person name="Kalinowski J."/>
            <person name="Ruckert C."/>
        </authorList>
    </citation>
    <scope>NUCLEOTIDE SEQUENCE</scope>
    <source>
        <strain evidence="2">CGMCC 4.7272</strain>
    </source>
</reference>
<evidence type="ECO:0000313" key="2">
    <source>
        <dbReference type="EMBL" id="GGJ52193.1"/>
    </source>
</evidence>
<feature type="region of interest" description="Disordered" evidence="1">
    <location>
        <begin position="1"/>
        <end position="20"/>
    </location>
</feature>
<protein>
    <submittedName>
        <fullName evidence="2">Uncharacterized protein</fullName>
    </submittedName>
</protein>
<feature type="region of interest" description="Disordered" evidence="1">
    <location>
        <begin position="169"/>
        <end position="196"/>
    </location>
</feature>
<sequence>MAARPPRGARLLGPGPVAESLPDQLEPLEEDLWVTPMARGLAAALDIGGTAPRRRLRTVPVVTAVGGRAAADLLLLGAAPPRPRWLALLNPAQGGRRLAAAWRTGRLTSALPGLAVDLVADVDRRLAETPPPADIPSAGLTSTLRWTRTTLVACTPRRRWPVRCCTRARRTAVRQPAPPSPRSRTPAPRGCRTGAS</sequence>
<dbReference type="Proteomes" id="UP000625682">
    <property type="component" value="Unassembled WGS sequence"/>
</dbReference>
<accession>A0A917L8T3</accession>
<proteinExistence type="predicted"/>
<evidence type="ECO:0000313" key="3">
    <source>
        <dbReference type="Proteomes" id="UP000625682"/>
    </source>
</evidence>
<keyword evidence="3" id="KW-1185">Reference proteome</keyword>
<reference evidence="2" key="2">
    <citation type="submission" date="2020-09" db="EMBL/GenBank/DDBJ databases">
        <authorList>
            <person name="Sun Q."/>
            <person name="Zhou Y."/>
        </authorList>
    </citation>
    <scope>NUCLEOTIDE SEQUENCE</scope>
    <source>
        <strain evidence="2">CGMCC 4.7272</strain>
    </source>
</reference>
<dbReference type="EMBL" id="BMMU01000021">
    <property type="protein sequence ID" value="GGJ52193.1"/>
    <property type="molecule type" value="Genomic_DNA"/>
</dbReference>
<organism evidence="2 3">
    <name type="scientific">Streptomyces lacrimifluminis</name>
    <dbReference type="NCBI Taxonomy" id="1500077"/>
    <lineage>
        <taxon>Bacteria</taxon>
        <taxon>Bacillati</taxon>
        <taxon>Actinomycetota</taxon>
        <taxon>Actinomycetes</taxon>
        <taxon>Kitasatosporales</taxon>
        <taxon>Streptomycetaceae</taxon>
        <taxon>Streptomyces</taxon>
    </lineage>
</organism>
<gene>
    <name evidence="2" type="ORF">GCM10012282_56480</name>
</gene>
<name>A0A917L8T3_9ACTN</name>
<dbReference type="AlphaFoldDB" id="A0A917L8T3"/>
<evidence type="ECO:0000256" key="1">
    <source>
        <dbReference type="SAM" id="MobiDB-lite"/>
    </source>
</evidence>
<comment type="caution">
    <text evidence="2">The sequence shown here is derived from an EMBL/GenBank/DDBJ whole genome shotgun (WGS) entry which is preliminary data.</text>
</comment>